<accession>A0A1D1VR14</accession>
<proteinExistence type="predicted"/>
<reference evidence="1 2" key="1">
    <citation type="journal article" date="2016" name="Nat. Commun.">
        <title>Extremotolerant tardigrade genome and improved radiotolerance of human cultured cells by tardigrade-unique protein.</title>
        <authorList>
            <person name="Hashimoto T."/>
            <person name="Horikawa D.D."/>
            <person name="Saito Y."/>
            <person name="Kuwahara H."/>
            <person name="Kozuka-Hata H."/>
            <person name="Shin-I T."/>
            <person name="Minakuchi Y."/>
            <person name="Ohishi K."/>
            <person name="Motoyama A."/>
            <person name="Aizu T."/>
            <person name="Enomoto A."/>
            <person name="Kondo K."/>
            <person name="Tanaka S."/>
            <person name="Hara Y."/>
            <person name="Koshikawa S."/>
            <person name="Sagara H."/>
            <person name="Miura T."/>
            <person name="Yokobori S."/>
            <person name="Miyagawa K."/>
            <person name="Suzuki Y."/>
            <person name="Kubo T."/>
            <person name="Oyama M."/>
            <person name="Kohara Y."/>
            <person name="Fujiyama A."/>
            <person name="Arakawa K."/>
            <person name="Katayama T."/>
            <person name="Toyoda A."/>
            <person name="Kunieda T."/>
        </authorList>
    </citation>
    <scope>NUCLEOTIDE SEQUENCE [LARGE SCALE GENOMIC DNA]</scope>
    <source>
        <strain evidence="1 2">YOKOZUNA-1</strain>
    </source>
</reference>
<dbReference type="AlphaFoldDB" id="A0A1D1VR14"/>
<protein>
    <submittedName>
        <fullName evidence="1">Uncharacterized protein</fullName>
    </submittedName>
</protein>
<comment type="caution">
    <text evidence="1">The sequence shown here is derived from an EMBL/GenBank/DDBJ whole genome shotgun (WGS) entry which is preliminary data.</text>
</comment>
<dbReference type="EMBL" id="BDGG01000008">
    <property type="protein sequence ID" value="GAV02633.1"/>
    <property type="molecule type" value="Genomic_DNA"/>
</dbReference>
<gene>
    <name evidence="1" type="primary">RvY_13173-1</name>
    <name evidence="1" type="synonym">RvY_13173.1</name>
    <name evidence="1" type="ORF">RvY_13173</name>
</gene>
<evidence type="ECO:0000313" key="2">
    <source>
        <dbReference type="Proteomes" id="UP000186922"/>
    </source>
</evidence>
<keyword evidence="2" id="KW-1185">Reference proteome</keyword>
<sequence>MFRRENFMNIFMGDNSAGKQEELTAGHGELLDRISEQGSTLSRPAGVLVCGASVHCTAYTYQNSPGETPCPAGEL</sequence>
<organism evidence="1 2">
    <name type="scientific">Ramazzottius varieornatus</name>
    <name type="common">Water bear</name>
    <name type="synonym">Tardigrade</name>
    <dbReference type="NCBI Taxonomy" id="947166"/>
    <lineage>
        <taxon>Eukaryota</taxon>
        <taxon>Metazoa</taxon>
        <taxon>Ecdysozoa</taxon>
        <taxon>Tardigrada</taxon>
        <taxon>Eutardigrada</taxon>
        <taxon>Parachela</taxon>
        <taxon>Hypsibioidea</taxon>
        <taxon>Ramazzottiidae</taxon>
        <taxon>Ramazzottius</taxon>
    </lineage>
</organism>
<dbReference type="Proteomes" id="UP000186922">
    <property type="component" value="Unassembled WGS sequence"/>
</dbReference>
<evidence type="ECO:0000313" key="1">
    <source>
        <dbReference type="EMBL" id="GAV02633.1"/>
    </source>
</evidence>
<name>A0A1D1VR14_RAMVA</name>